<feature type="transmembrane region" description="Helical" evidence="10">
    <location>
        <begin position="117"/>
        <end position="143"/>
    </location>
</feature>
<dbReference type="GeneID" id="100028276"/>
<evidence type="ECO:0000256" key="8">
    <source>
        <dbReference type="ARBA" id="ARBA00023224"/>
    </source>
</evidence>
<dbReference type="PANTHER" id="PTHR11334">
    <property type="entry name" value="MAS-RELATED G-PROTEIN COUPLED RECEPTOR"/>
    <property type="match status" value="1"/>
</dbReference>
<feature type="transmembrane region" description="Helical" evidence="10">
    <location>
        <begin position="227"/>
        <end position="254"/>
    </location>
</feature>
<organism evidence="12 13">
    <name type="scientific">Monodelphis domestica</name>
    <name type="common">Gray short-tailed opossum</name>
    <dbReference type="NCBI Taxonomy" id="13616"/>
    <lineage>
        <taxon>Eukaryota</taxon>
        <taxon>Metazoa</taxon>
        <taxon>Chordata</taxon>
        <taxon>Craniata</taxon>
        <taxon>Vertebrata</taxon>
        <taxon>Euteleostomi</taxon>
        <taxon>Mammalia</taxon>
        <taxon>Metatheria</taxon>
        <taxon>Didelphimorphia</taxon>
        <taxon>Didelphidae</taxon>
        <taxon>Monodelphis</taxon>
    </lineage>
</organism>
<evidence type="ECO:0000256" key="3">
    <source>
        <dbReference type="ARBA" id="ARBA00022692"/>
    </source>
</evidence>
<keyword evidence="8 9" id="KW-0807">Transducer</keyword>
<sequence>MAESPAAEQLESVLNTTVERSTNSSLDPPTEAPGEFVSLHWAEIPSLVIALVGLVGNSIVLWLLGFRTQRSPFSVYILNLAAADALLLGSYFGYVMWEIVGDLKSLFQSLLEDCLLNMSYCVGLSLLASISTERCLSVLFPLWYRCHRPKHTSAAVCAILWALTGLFWGVLVALYFLNKKHFFRYYILLYFIQFGWFSLLTCVLGLSSLTLVLRVQCSSQRRRPPRLYLLVLLTVLVFLLCGLPLGVIYAINFFSGSSLMPYELCRLLACVNSSANPFIYFFLGSQWRRRGREPLRVVLQRALGEEKVGGEGGGALPTPTLWINYSEDENKMLRLGSP</sequence>
<dbReference type="AlphaFoldDB" id="A0A5F8HB30"/>
<reference evidence="12 13" key="1">
    <citation type="journal article" date="2007" name="Nature">
        <title>Genome of the marsupial Monodelphis domestica reveals innovation in non-coding sequences.</title>
        <authorList>
            <person name="Mikkelsen T.S."/>
            <person name="Wakefield M.J."/>
            <person name="Aken B."/>
            <person name="Amemiya C.T."/>
            <person name="Chang J.L."/>
            <person name="Duke S."/>
            <person name="Garber M."/>
            <person name="Gentles A.J."/>
            <person name="Goodstadt L."/>
            <person name="Heger A."/>
            <person name="Jurka J."/>
            <person name="Kamal M."/>
            <person name="Mauceli E."/>
            <person name="Searle S.M."/>
            <person name="Sharpe T."/>
            <person name="Baker M.L."/>
            <person name="Batzer M.A."/>
            <person name="Benos P.V."/>
            <person name="Belov K."/>
            <person name="Clamp M."/>
            <person name="Cook A."/>
            <person name="Cuff J."/>
            <person name="Das R."/>
            <person name="Davidow L."/>
            <person name="Deakin J.E."/>
            <person name="Fazzari M.J."/>
            <person name="Glass J.L."/>
            <person name="Grabherr M."/>
            <person name="Greally J.M."/>
            <person name="Gu W."/>
            <person name="Hore T.A."/>
            <person name="Huttley G.A."/>
            <person name="Kleber M."/>
            <person name="Jirtle R.L."/>
            <person name="Koina E."/>
            <person name="Lee J.T."/>
            <person name="Mahony S."/>
            <person name="Marra M.A."/>
            <person name="Miller R.D."/>
            <person name="Nicholls R.D."/>
            <person name="Oda M."/>
            <person name="Papenfuss A.T."/>
            <person name="Parra Z.E."/>
            <person name="Pollock D.D."/>
            <person name="Ray D.A."/>
            <person name="Schein J.E."/>
            <person name="Speed T.P."/>
            <person name="Thompson K."/>
            <person name="VandeBerg J.L."/>
            <person name="Wade C.M."/>
            <person name="Walker J.A."/>
            <person name="Waters P.D."/>
            <person name="Webber C."/>
            <person name="Weidman J.R."/>
            <person name="Xie X."/>
            <person name="Zody M.C."/>
            <person name="Baldwin J."/>
            <person name="Abdouelleil A."/>
            <person name="Abdulkadir J."/>
            <person name="Abebe A."/>
            <person name="Abera B."/>
            <person name="Abreu J."/>
            <person name="Acer S.C."/>
            <person name="Aftuck L."/>
            <person name="Alexander A."/>
            <person name="An P."/>
            <person name="Anderson E."/>
            <person name="Anderson S."/>
            <person name="Arachi H."/>
            <person name="Azer M."/>
            <person name="Bachantsang P."/>
            <person name="Barry A."/>
            <person name="Bayul T."/>
            <person name="Berlin A."/>
            <person name="Bessette D."/>
            <person name="Bloom T."/>
            <person name="Bloom T."/>
            <person name="Boguslavskiy L."/>
            <person name="Bonnet C."/>
            <person name="Boukhgalter B."/>
            <person name="Bourzgui I."/>
            <person name="Brown A."/>
            <person name="Cahill P."/>
            <person name="Channer S."/>
            <person name="Cheshatsang Y."/>
            <person name="Chuda L."/>
            <person name="Citroen M."/>
            <person name="Collymore A."/>
            <person name="Cooke P."/>
            <person name="Costello M."/>
            <person name="D'Aco K."/>
            <person name="Daza R."/>
            <person name="De Haan G."/>
            <person name="DeGray S."/>
            <person name="DeMaso C."/>
            <person name="Dhargay N."/>
            <person name="Dooley K."/>
            <person name="Dooley E."/>
            <person name="Doricent M."/>
            <person name="Dorje P."/>
            <person name="Dorjee K."/>
            <person name="Dupes A."/>
            <person name="Elong R."/>
            <person name="Falk J."/>
            <person name="Farina A."/>
            <person name="Faro S."/>
            <person name="Ferguson D."/>
            <person name="Fisher S."/>
            <person name="Foley C.D."/>
            <person name="Franke A."/>
            <person name="Friedrich D."/>
            <person name="Gadbois L."/>
            <person name="Gearin G."/>
            <person name="Gearin C.R."/>
            <person name="Giannoukos G."/>
            <person name="Goode T."/>
            <person name="Graham J."/>
            <person name="Grandbois E."/>
            <person name="Grewal S."/>
            <person name="Gyaltsen K."/>
            <person name="Hafez N."/>
            <person name="Hagos B."/>
            <person name="Hall J."/>
            <person name="Henson C."/>
            <person name="Hollinger A."/>
            <person name="Honan T."/>
            <person name="Huard M.D."/>
            <person name="Hughes L."/>
            <person name="Hurhula B."/>
            <person name="Husby M.E."/>
            <person name="Kamat A."/>
            <person name="Kanga B."/>
            <person name="Kashin S."/>
            <person name="Khazanovich D."/>
            <person name="Kisner P."/>
            <person name="Lance K."/>
            <person name="Lara M."/>
            <person name="Lee W."/>
            <person name="Lennon N."/>
            <person name="Letendre F."/>
            <person name="LeVine R."/>
            <person name="Lipovsky A."/>
            <person name="Liu X."/>
            <person name="Liu J."/>
            <person name="Liu S."/>
            <person name="Lokyitsang T."/>
            <person name="Lokyitsang Y."/>
            <person name="Lubonja R."/>
            <person name="Lui A."/>
            <person name="MacDonald P."/>
            <person name="Magnisalis V."/>
            <person name="Maru K."/>
            <person name="Matthews C."/>
            <person name="McCusker W."/>
            <person name="McDonough S."/>
            <person name="Mehta T."/>
            <person name="Meldrim J."/>
            <person name="Meneus L."/>
            <person name="Mihai O."/>
            <person name="Mihalev A."/>
            <person name="Mihova T."/>
            <person name="Mittelman R."/>
            <person name="Mlenga V."/>
            <person name="Montmayeur A."/>
            <person name="Mulrain L."/>
            <person name="Navidi A."/>
            <person name="Naylor J."/>
            <person name="Negash T."/>
            <person name="Nguyen T."/>
            <person name="Nguyen N."/>
            <person name="Nicol R."/>
            <person name="Norbu C."/>
            <person name="Norbu N."/>
            <person name="Novod N."/>
            <person name="O'Neill B."/>
            <person name="Osman S."/>
            <person name="Markiewicz E."/>
            <person name="Oyono O.L."/>
            <person name="Patti C."/>
            <person name="Phunkhang P."/>
            <person name="Pierre F."/>
            <person name="Priest M."/>
            <person name="Raghuraman S."/>
            <person name="Rege F."/>
            <person name="Reyes R."/>
            <person name="Rise C."/>
            <person name="Rogov P."/>
            <person name="Ross K."/>
            <person name="Ryan E."/>
            <person name="Settipalli S."/>
            <person name="Shea T."/>
            <person name="Sherpa N."/>
            <person name="Shi L."/>
            <person name="Shih D."/>
            <person name="Sparrow T."/>
            <person name="Spaulding J."/>
            <person name="Stalker J."/>
            <person name="Stange-Thomann N."/>
            <person name="Stavropoulos S."/>
            <person name="Stone C."/>
            <person name="Strader C."/>
            <person name="Tesfaye S."/>
            <person name="Thomson T."/>
            <person name="Thoulutsang Y."/>
            <person name="Thoulutsang D."/>
            <person name="Topham K."/>
            <person name="Topping I."/>
            <person name="Tsamla T."/>
            <person name="Vassiliev H."/>
            <person name="Vo A."/>
            <person name="Wangchuk T."/>
            <person name="Wangdi T."/>
            <person name="Weiand M."/>
            <person name="Wilkinson J."/>
            <person name="Wilson A."/>
            <person name="Yadav S."/>
            <person name="Young G."/>
            <person name="Yu Q."/>
            <person name="Zembek L."/>
            <person name="Zhong D."/>
            <person name="Zimmer A."/>
            <person name="Zwirko Z."/>
            <person name="Jaffe D.B."/>
            <person name="Alvarez P."/>
            <person name="Brockman W."/>
            <person name="Butler J."/>
            <person name="Chin C."/>
            <person name="Gnerre S."/>
            <person name="MacCallum I."/>
            <person name="Graves J.A."/>
            <person name="Ponting C.P."/>
            <person name="Breen M."/>
            <person name="Samollow P.B."/>
            <person name="Lander E.S."/>
            <person name="Lindblad-Toh K."/>
        </authorList>
    </citation>
    <scope>NUCLEOTIDE SEQUENCE [LARGE SCALE GENOMIC DNA]</scope>
</reference>
<proteinExistence type="inferred from homology"/>
<comment type="similarity">
    <text evidence="9">Belongs to the G-protein coupled receptor 1 family.</text>
</comment>
<accession>A0A5F8HB30</accession>
<evidence type="ECO:0000256" key="1">
    <source>
        <dbReference type="ARBA" id="ARBA00004651"/>
    </source>
</evidence>
<dbReference type="FunCoup" id="A0A5F8HB30">
    <property type="interactions" value="59"/>
</dbReference>
<keyword evidence="13" id="KW-1185">Reference proteome</keyword>
<dbReference type="Ensembl" id="ENSMODT00000072708.1">
    <property type="protein sequence ID" value="ENSMODP00000056825.1"/>
    <property type="gene ID" value="ENSMODG00000047514.1"/>
</dbReference>
<keyword evidence="4 10" id="KW-1133">Transmembrane helix</keyword>
<dbReference type="PROSITE" id="PS00237">
    <property type="entry name" value="G_PROTEIN_RECEP_F1_1"/>
    <property type="match status" value="1"/>
</dbReference>
<keyword evidence="3 9" id="KW-0812">Transmembrane</keyword>
<dbReference type="InterPro" id="IPR000276">
    <property type="entry name" value="GPCR_Rhodpsn"/>
</dbReference>
<evidence type="ECO:0000256" key="10">
    <source>
        <dbReference type="SAM" id="Phobius"/>
    </source>
</evidence>
<dbReference type="KEGG" id="mdo:100028276"/>
<evidence type="ECO:0000256" key="6">
    <source>
        <dbReference type="ARBA" id="ARBA00023136"/>
    </source>
</evidence>
<comment type="subcellular location">
    <subcellularLocation>
        <location evidence="1">Cell membrane</location>
        <topology evidence="1">Multi-pass membrane protein</topology>
    </subcellularLocation>
</comment>
<feature type="transmembrane region" description="Helical" evidence="10">
    <location>
        <begin position="155"/>
        <end position="177"/>
    </location>
</feature>
<dbReference type="Gene3D" id="1.20.1070.10">
    <property type="entry name" value="Rhodopsin 7-helix transmembrane proteins"/>
    <property type="match status" value="1"/>
</dbReference>
<evidence type="ECO:0000313" key="12">
    <source>
        <dbReference type="Ensembl" id="ENSMODP00000056825.1"/>
    </source>
</evidence>
<evidence type="ECO:0000313" key="13">
    <source>
        <dbReference type="Proteomes" id="UP000002280"/>
    </source>
</evidence>
<dbReference type="Pfam" id="PF00001">
    <property type="entry name" value="7tm_1"/>
    <property type="match status" value="1"/>
</dbReference>
<name>A0A5F8HB30_MONDO</name>
<dbReference type="PANTHER" id="PTHR11334:SF29">
    <property type="entry name" value="MAS-RELATED G-PROTEIN COUPLED RECEPTOR MEMBER X2"/>
    <property type="match status" value="1"/>
</dbReference>
<feature type="domain" description="G-protein coupled receptors family 1 profile" evidence="11">
    <location>
        <begin position="56"/>
        <end position="280"/>
    </location>
</feature>
<evidence type="ECO:0000256" key="9">
    <source>
        <dbReference type="RuleBase" id="RU000688"/>
    </source>
</evidence>
<keyword evidence="7 9" id="KW-0675">Receptor</keyword>
<dbReference type="Proteomes" id="UP000002280">
    <property type="component" value="Chromosome 3"/>
</dbReference>
<feature type="transmembrane region" description="Helical" evidence="10">
    <location>
        <begin position="183"/>
        <end position="206"/>
    </location>
</feature>
<feature type="transmembrane region" description="Helical" evidence="10">
    <location>
        <begin position="266"/>
        <end position="283"/>
    </location>
</feature>
<reference evidence="12" key="3">
    <citation type="submission" date="2025-09" db="UniProtKB">
        <authorList>
            <consortium name="Ensembl"/>
        </authorList>
    </citation>
    <scope>IDENTIFICATION</scope>
</reference>
<dbReference type="GO" id="GO:0007186">
    <property type="term" value="P:G protein-coupled receptor signaling pathway"/>
    <property type="evidence" value="ECO:0000318"/>
    <property type="project" value="GO_Central"/>
</dbReference>
<evidence type="ECO:0000256" key="7">
    <source>
        <dbReference type="ARBA" id="ARBA00023170"/>
    </source>
</evidence>
<reference evidence="12" key="2">
    <citation type="submission" date="2025-08" db="UniProtKB">
        <authorList>
            <consortium name="Ensembl"/>
        </authorList>
    </citation>
    <scope>IDENTIFICATION</scope>
</reference>
<dbReference type="Bgee" id="ENSMODG00000047514">
    <property type="expression patterns" value="Expressed in spermatocyte and 1 other cell type or tissue"/>
</dbReference>
<feature type="transmembrane region" description="Helical" evidence="10">
    <location>
        <begin position="76"/>
        <end position="97"/>
    </location>
</feature>
<evidence type="ECO:0000256" key="5">
    <source>
        <dbReference type="ARBA" id="ARBA00023040"/>
    </source>
</evidence>
<dbReference type="SUPFAM" id="SSF81321">
    <property type="entry name" value="Family A G protein-coupled receptor-like"/>
    <property type="match status" value="1"/>
</dbReference>
<evidence type="ECO:0000259" key="11">
    <source>
        <dbReference type="PROSITE" id="PS50262"/>
    </source>
</evidence>
<dbReference type="OMA" id="WINYSED"/>
<dbReference type="PRINTS" id="PR02108">
    <property type="entry name" value="MRGPCRFAMILY"/>
</dbReference>
<dbReference type="GO" id="GO:0005886">
    <property type="term" value="C:plasma membrane"/>
    <property type="evidence" value="ECO:0000318"/>
    <property type="project" value="GO_Central"/>
</dbReference>
<feature type="transmembrane region" description="Helical" evidence="10">
    <location>
        <begin position="44"/>
        <end position="64"/>
    </location>
</feature>
<dbReference type="GeneTree" id="ENSGT01030000234639"/>
<keyword evidence="5 9" id="KW-0297">G-protein coupled receptor</keyword>
<dbReference type="OrthoDB" id="9451392at2759"/>
<evidence type="ECO:0000256" key="2">
    <source>
        <dbReference type="ARBA" id="ARBA00022475"/>
    </source>
</evidence>
<dbReference type="InParanoid" id="A0A5F8HB30"/>
<evidence type="ECO:0000256" key="4">
    <source>
        <dbReference type="ARBA" id="ARBA00022989"/>
    </source>
</evidence>
<keyword evidence="6 10" id="KW-0472">Membrane</keyword>
<dbReference type="PROSITE" id="PS50262">
    <property type="entry name" value="G_PROTEIN_RECEP_F1_2"/>
    <property type="match status" value="1"/>
</dbReference>
<dbReference type="PRINTS" id="PR00237">
    <property type="entry name" value="GPCRRHODOPSN"/>
</dbReference>
<dbReference type="FunFam" id="1.20.1070.10:FF:000274">
    <property type="entry name" value="Uncharacterized protein"/>
    <property type="match status" value="1"/>
</dbReference>
<protein>
    <submittedName>
        <fullName evidence="12">Mas-related G-protein coupled receptor member X4-like</fullName>
    </submittedName>
</protein>
<dbReference type="InterPro" id="IPR017452">
    <property type="entry name" value="GPCR_Rhodpsn_7TM"/>
</dbReference>
<keyword evidence="2" id="KW-1003">Cell membrane</keyword>
<dbReference type="GO" id="GO:0004930">
    <property type="term" value="F:G protein-coupled receptor activity"/>
    <property type="evidence" value="ECO:0000318"/>
    <property type="project" value="GO_Central"/>
</dbReference>
<dbReference type="InterPro" id="IPR026234">
    <property type="entry name" value="MRGPCRFAMILY"/>
</dbReference>